<dbReference type="Pfam" id="PF12399">
    <property type="entry name" value="BCA_ABC_TP_C"/>
    <property type="match status" value="1"/>
</dbReference>
<evidence type="ECO:0000256" key="2">
    <source>
        <dbReference type="ARBA" id="ARBA00022741"/>
    </source>
</evidence>
<dbReference type="Gene3D" id="3.40.50.300">
    <property type="entry name" value="P-loop containing nucleotide triphosphate hydrolases"/>
    <property type="match status" value="1"/>
</dbReference>
<dbReference type="Proteomes" id="UP000183404">
    <property type="component" value="Unassembled WGS sequence"/>
</dbReference>
<proteinExistence type="predicted"/>
<keyword evidence="3 4" id="KW-0067">ATP-binding</keyword>
<keyword evidence="2" id="KW-0547">Nucleotide-binding</keyword>
<dbReference type="FunFam" id="3.40.50.300:FF:000421">
    <property type="entry name" value="Branched-chain amino acid ABC transporter ATP-binding protein"/>
    <property type="match status" value="1"/>
</dbReference>
<dbReference type="InterPro" id="IPR003439">
    <property type="entry name" value="ABC_transporter-like_ATP-bd"/>
</dbReference>
<dbReference type="PANTHER" id="PTHR45772:SF9">
    <property type="entry name" value="CONSERVED COMPONENT OF ABC TRANSPORTER FOR NATURAL AMINO ACIDS"/>
    <property type="match status" value="1"/>
</dbReference>
<keyword evidence="1" id="KW-0813">Transport</keyword>
<dbReference type="GO" id="GO:0005886">
    <property type="term" value="C:plasma membrane"/>
    <property type="evidence" value="ECO:0007669"/>
    <property type="project" value="TreeGrafter"/>
</dbReference>
<dbReference type="PROSITE" id="PS50893">
    <property type="entry name" value="ABC_TRANSPORTER_2"/>
    <property type="match status" value="1"/>
</dbReference>
<evidence type="ECO:0000313" key="4">
    <source>
        <dbReference type="EMBL" id="SDF82033.1"/>
    </source>
</evidence>
<dbReference type="CDD" id="cd03219">
    <property type="entry name" value="ABC_Mj1267_LivG_branched"/>
    <property type="match status" value="1"/>
</dbReference>
<dbReference type="InterPro" id="IPR003593">
    <property type="entry name" value="AAA+_ATPase"/>
</dbReference>
<dbReference type="RefSeq" id="WP_004400762.1">
    <property type="nucleotide sequence ID" value="NZ_FNBS01000025.1"/>
</dbReference>
<dbReference type="AlphaFoldDB" id="A0A1I1YG55"/>
<evidence type="ECO:0000256" key="1">
    <source>
        <dbReference type="ARBA" id="ARBA00022448"/>
    </source>
</evidence>
<dbReference type="InterPro" id="IPR051120">
    <property type="entry name" value="ABC_AA/LPS_Transport"/>
</dbReference>
<reference evidence="4 5" key="1">
    <citation type="submission" date="2016-10" db="EMBL/GenBank/DDBJ databases">
        <authorList>
            <person name="de Groot N.N."/>
        </authorList>
    </citation>
    <scope>NUCLEOTIDE SEQUENCE [LARGE SCALE GENOMIC DNA]</scope>
    <source>
        <strain evidence="4 5">DSM 569</strain>
    </source>
</reference>
<dbReference type="InterPro" id="IPR027417">
    <property type="entry name" value="P-loop_NTPase"/>
</dbReference>
<dbReference type="EMBL" id="FNBS01000025">
    <property type="protein sequence ID" value="SDF82033.1"/>
    <property type="molecule type" value="Genomic_DNA"/>
</dbReference>
<organism evidence="4 5">
    <name type="scientific">Thermoanaerobacter thermohydrosulfuricus</name>
    <name type="common">Clostridium thermohydrosulfuricum</name>
    <dbReference type="NCBI Taxonomy" id="1516"/>
    <lineage>
        <taxon>Bacteria</taxon>
        <taxon>Bacillati</taxon>
        <taxon>Bacillota</taxon>
        <taxon>Clostridia</taxon>
        <taxon>Thermoanaerobacterales</taxon>
        <taxon>Thermoanaerobacteraceae</taxon>
        <taxon>Thermoanaerobacter</taxon>
    </lineage>
</organism>
<dbReference type="Pfam" id="PF00005">
    <property type="entry name" value="ABC_tran"/>
    <property type="match status" value="1"/>
</dbReference>
<evidence type="ECO:0000313" key="5">
    <source>
        <dbReference type="Proteomes" id="UP000183404"/>
    </source>
</evidence>
<accession>A0A1I1YG55</accession>
<protein>
    <submittedName>
        <fullName evidence="4">Amino acid/amide ABC transporter ATP-binding protein 1, HAAT family</fullName>
    </submittedName>
</protein>
<dbReference type="SUPFAM" id="SSF52540">
    <property type="entry name" value="P-loop containing nucleoside triphosphate hydrolases"/>
    <property type="match status" value="1"/>
</dbReference>
<evidence type="ECO:0000256" key="3">
    <source>
        <dbReference type="ARBA" id="ARBA00022840"/>
    </source>
</evidence>
<gene>
    <name evidence="4" type="ORF">SAMN04244560_01285</name>
</gene>
<dbReference type="SMART" id="SM00382">
    <property type="entry name" value="AAA"/>
    <property type="match status" value="1"/>
</dbReference>
<name>A0A1I1YG55_THETY</name>
<sequence length="256" mass="28563">MEHLIVDNLTMEFGGLKAVDSLSFSVKKGEIYGLIGPNGAGKTTVFNCVSRFYNPTSGRIIFEGKEITKLKPHEIIRAGISRTFQNVELFKHMTVLENLLVGQVAFTRENILSAAFMLSSVRKEERRIREEAMEILKILNIEDKAHEYASAQPYGIQKLVEIGRALVSQPRLIMLDEPAAGMNHSETDELAELILKLRDELGITILLVEHDMSLVMNICENICVMNFGKKICEGIPEKVKSDPAVIEAYLGGEEIA</sequence>
<dbReference type="GO" id="GO:0005524">
    <property type="term" value="F:ATP binding"/>
    <property type="evidence" value="ECO:0007669"/>
    <property type="project" value="UniProtKB-KW"/>
</dbReference>
<dbReference type="InterPro" id="IPR032823">
    <property type="entry name" value="BCA_ABC_TP_C"/>
</dbReference>
<dbReference type="PANTHER" id="PTHR45772">
    <property type="entry name" value="CONSERVED COMPONENT OF ABC TRANSPORTER FOR NATURAL AMINO ACIDS-RELATED"/>
    <property type="match status" value="1"/>
</dbReference>
<dbReference type="GO" id="GO:0016887">
    <property type="term" value="F:ATP hydrolysis activity"/>
    <property type="evidence" value="ECO:0007669"/>
    <property type="project" value="InterPro"/>
</dbReference>